<organism evidence="1 2">
    <name type="scientific">Cohnella yongneupensis</name>
    <dbReference type="NCBI Taxonomy" id="425006"/>
    <lineage>
        <taxon>Bacteria</taxon>
        <taxon>Bacillati</taxon>
        <taxon>Bacillota</taxon>
        <taxon>Bacilli</taxon>
        <taxon>Bacillales</taxon>
        <taxon>Paenibacillaceae</taxon>
        <taxon>Cohnella</taxon>
    </lineage>
</organism>
<dbReference type="RefSeq" id="WP_378114479.1">
    <property type="nucleotide sequence ID" value="NZ_JBHSNC010000057.1"/>
</dbReference>
<evidence type="ECO:0000313" key="1">
    <source>
        <dbReference type="EMBL" id="MFC5532516.1"/>
    </source>
</evidence>
<comment type="caution">
    <text evidence="1">The sequence shown here is derived from an EMBL/GenBank/DDBJ whole genome shotgun (WGS) entry which is preliminary data.</text>
</comment>
<accession>A0ABW0R5K2</accession>
<proteinExistence type="predicted"/>
<reference evidence="2" key="1">
    <citation type="journal article" date="2019" name="Int. J. Syst. Evol. Microbiol.">
        <title>The Global Catalogue of Microorganisms (GCM) 10K type strain sequencing project: providing services to taxonomists for standard genome sequencing and annotation.</title>
        <authorList>
            <consortium name="The Broad Institute Genomics Platform"/>
            <consortium name="The Broad Institute Genome Sequencing Center for Infectious Disease"/>
            <person name="Wu L."/>
            <person name="Ma J."/>
        </authorList>
    </citation>
    <scope>NUCLEOTIDE SEQUENCE [LARGE SCALE GENOMIC DNA]</scope>
    <source>
        <strain evidence="2">CGMCC 1.18578</strain>
    </source>
</reference>
<dbReference type="Proteomes" id="UP001596108">
    <property type="component" value="Unassembled WGS sequence"/>
</dbReference>
<dbReference type="EMBL" id="JBHSNC010000057">
    <property type="protein sequence ID" value="MFC5532516.1"/>
    <property type="molecule type" value="Genomic_DNA"/>
</dbReference>
<keyword evidence="2" id="KW-1185">Reference proteome</keyword>
<dbReference type="InterPro" id="IPR025619">
    <property type="entry name" value="YlzJ"/>
</dbReference>
<gene>
    <name evidence="1" type="ORF">ACFPQ4_24120</name>
</gene>
<dbReference type="Pfam" id="PF14035">
    <property type="entry name" value="YlzJ"/>
    <property type="match status" value="1"/>
</dbReference>
<name>A0ABW0R5K2_9BACL</name>
<sequence>MMLYTTMPLELVMDGFQTEPGPFLEIEHEGMTMQVLPTAPGVGTIVRLLSAPLDRYLSPEYSPGRTIYFARQAKPVSDTEQAGLGM</sequence>
<protein>
    <submittedName>
        <fullName evidence="1">YlzJ-like family protein</fullName>
    </submittedName>
</protein>
<evidence type="ECO:0000313" key="2">
    <source>
        <dbReference type="Proteomes" id="UP001596108"/>
    </source>
</evidence>